<dbReference type="PANTHER" id="PTHR30290:SF10">
    <property type="entry name" value="PERIPLASMIC OLIGOPEPTIDE-BINDING PROTEIN-RELATED"/>
    <property type="match status" value="1"/>
</dbReference>
<feature type="signal peptide" evidence="5">
    <location>
        <begin position="1"/>
        <end position="28"/>
    </location>
</feature>
<dbReference type="Pfam" id="PF00496">
    <property type="entry name" value="SBP_bac_5"/>
    <property type="match status" value="1"/>
</dbReference>
<organism evidence="7 8">
    <name type="scientific">Reinekea forsetii</name>
    <dbReference type="NCBI Taxonomy" id="1336806"/>
    <lineage>
        <taxon>Bacteria</taxon>
        <taxon>Pseudomonadati</taxon>
        <taxon>Pseudomonadota</taxon>
        <taxon>Gammaproteobacteria</taxon>
        <taxon>Oceanospirillales</taxon>
        <taxon>Saccharospirillaceae</taxon>
        <taxon>Reinekea</taxon>
    </lineage>
</organism>
<keyword evidence="8" id="KW-1185">Reference proteome</keyword>
<dbReference type="Gene3D" id="3.10.105.10">
    <property type="entry name" value="Dipeptide-binding Protein, Domain 3"/>
    <property type="match status" value="1"/>
</dbReference>
<proteinExistence type="inferred from homology"/>
<comment type="subcellular location">
    <subcellularLocation>
        <location evidence="1">Cell envelope</location>
    </subcellularLocation>
</comment>
<dbReference type="InterPro" id="IPR030678">
    <property type="entry name" value="Peptide/Ni-bd"/>
</dbReference>
<evidence type="ECO:0000256" key="1">
    <source>
        <dbReference type="ARBA" id="ARBA00004196"/>
    </source>
</evidence>
<sequence>MKHHIFRTAWAGILALSVSATLSSNVIAASREDTLVIVSGASVNSMDIMRVGTNRPSYQVAVNMYDRLVSFGIRSEGNGGYRYDSTVINPELATSWELVDDGTAYLFNLREDATFWDGSRVTAADVKWSFDRAVTLGGFPGVQMSAGGMNSVDQFEVVDELTFKVKMTSSNKLTLPDLAVPVPIVINSKVALANATVEDPWATEYLHKTPAGGGAYMLERWEPGEQLVYTRFDNWKNGPLPAIKRVIVREVPNSSTRRALVEKGDADVALGLPNKDSKELSEAGKLTVVSTTIDNSMHAVGLNMNFEPFKNVKVRQAVAFAMPYQKIFDTAAYGLGAKMWGGASTSPTTTVWPQPFPYDTNIQKAKSLMAEAGYADGFEVPLSIDLSFAEWTEPTAILMQESLGKIGIKTTINKIPGASWRTKALVEKGLELHLKNFGGWLNYVDYYFYWVYQEGHLFNSMNYMNPELEQLVDVTLPMAVEDPRYEKNIKRLMEIGFNDVPLIPIWQPTLEVAMAPGVEGFVNWFHRQLDIRSFSKK</sequence>
<dbReference type="KEGG" id="rfo:REIFOR_00285"/>
<dbReference type="GO" id="GO:1904680">
    <property type="term" value="F:peptide transmembrane transporter activity"/>
    <property type="evidence" value="ECO:0007669"/>
    <property type="project" value="TreeGrafter"/>
</dbReference>
<gene>
    <name evidence="7" type="ORF">REIFOR_00285</name>
</gene>
<dbReference type="PIRSF" id="PIRSF002741">
    <property type="entry name" value="MppA"/>
    <property type="match status" value="1"/>
</dbReference>
<dbReference type="InterPro" id="IPR000914">
    <property type="entry name" value="SBP_5_dom"/>
</dbReference>
<dbReference type="SUPFAM" id="SSF53850">
    <property type="entry name" value="Periplasmic binding protein-like II"/>
    <property type="match status" value="1"/>
</dbReference>
<evidence type="ECO:0000259" key="6">
    <source>
        <dbReference type="Pfam" id="PF00496"/>
    </source>
</evidence>
<dbReference type="Gene3D" id="3.90.76.10">
    <property type="entry name" value="Dipeptide-binding Protein, Domain 1"/>
    <property type="match status" value="1"/>
</dbReference>
<dbReference type="PANTHER" id="PTHR30290">
    <property type="entry name" value="PERIPLASMIC BINDING COMPONENT OF ABC TRANSPORTER"/>
    <property type="match status" value="1"/>
</dbReference>
<evidence type="ECO:0000313" key="7">
    <source>
        <dbReference type="EMBL" id="ATX75462.1"/>
    </source>
</evidence>
<comment type="similarity">
    <text evidence="2">Belongs to the bacterial solute-binding protein 5 family.</text>
</comment>
<dbReference type="OrthoDB" id="9801912at2"/>
<dbReference type="GO" id="GO:0043190">
    <property type="term" value="C:ATP-binding cassette (ABC) transporter complex"/>
    <property type="evidence" value="ECO:0007669"/>
    <property type="project" value="InterPro"/>
</dbReference>
<protein>
    <submittedName>
        <fullName evidence="7">Dipeptide-binding protein ABC transporter, periplasmic substrate-binding protein component</fullName>
    </submittedName>
</protein>
<keyword evidence="3" id="KW-0813">Transport</keyword>
<dbReference type="GO" id="GO:0015833">
    <property type="term" value="P:peptide transport"/>
    <property type="evidence" value="ECO:0007669"/>
    <property type="project" value="TreeGrafter"/>
</dbReference>
<dbReference type="RefSeq" id="WP_100255862.1">
    <property type="nucleotide sequence ID" value="NZ_CP011797.1"/>
</dbReference>
<name>A0A2K8KKY6_9GAMM</name>
<dbReference type="CDD" id="cd08512">
    <property type="entry name" value="PBP2_NikA_DppA_OppA_like_7"/>
    <property type="match status" value="1"/>
</dbReference>
<reference evidence="7 8" key="1">
    <citation type="journal article" date="2017" name="Environ. Microbiol.">
        <title>Genomic and physiological analyses of 'Reinekea forsetii' reveal a versatile opportunistic lifestyle during spring algae blooms.</title>
        <authorList>
            <person name="Avci B."/>
            <person name="Hahnke R.L."/>
            <person name="Chafee M."/>
            <person name="Fischer T."/>
            <person name="Gruber-Vodicka H."/>
            <person name="Tegetmeyer H.E."/>
            <person name="Harder J."/>
            <person name="Fuchs B.M."/>
            <person name="Amann R.I."/>
            <person name="Teeling H."/>
        </authorList>
    </citation>
    <scope>NUCLEOTIDE SEQUENCE [LARGE SCALE GENOMIC DNA]</scope>
    <source>
        <strain evidence="7 8">Hel1_31_D35</strain>
    </source>
</reference>
<feature type="chain" id="PRO_5014836652" evidence="5">
    <location>
        <begin position="29"/>
        <end position="537"/>
    </location>
</feature>
<evidence type="ECO:0000256" key="2">
    <source>
        <dbReference type="ARBA" id="ARBA00005695"/>
    </source>
</evidence>
<dbReference type="GO" id="GO:0030288">
    <property type="term" value="C:outer membrane-bounded periplasmic space"/>
    <property type="evidence" value="ECO:0007669"/>
    <property type="project" value="UniProtKB-ARBA"/>
</dbReference>
<keyword evidence="4 5" id="KW-0732">Signal</keyword>
<accession>A0A2K8KKY6</accession>
<evidence type="ECO:0000313" key="8">
    <source>
        <dbReference type="Proteomes" id="UP000229757"/>
    </source>
</evidence>
<feature type="domain" description="Solute-binding protein family 5" evidence="6">
    <location>
        <begin position="88"/>
        <end position="455"/>
    </location>
</feature>
<dbReference type="AlphaFoldDB" id="A0A2K8KKY6"/>
<dbReference type="EMBL" id="CP011797">
    <property type="protein sequence ID" value="ATX75462.1"/>
    <property type="molecule type" value="Genomic_DNA"/>
</dbReference>
<dbReference type="Proteomes" id="UP000229757">
    <property type="component" value="Chromosome"/>
</dbReference>
<evidence type="ECO:0000256" key="5">
    <source>
        <dbReference type="SAM" id="SignalP"/>
    </source>
</evidence>
<evidence type="ECO:0000256" key="3">
    <source>
        <dbReference type="ARBA" id="ARBA00022448"/>
    </source>
</evidence>
<dbReference type="Gene3D" id="3.40.190.10">
    <property type="entry name" value="Periplasmic binding protein-like II"/>
    <property type="match status" value="1"/>
</dbReference>
<evidence type="ECO:0000256" key="4">
    <source>
        <dbReference type="ARBA" id="ARBA00022729"/>
    </source>
</evidence>
<dbReference type="InterPro" id="IPR039424">
    <property type="entry name" value="SBP_5"/>
</dbReference>